<evidence type="ECO:0000313" key="1">
    <source>
        <dbReference type="EMBL" id="MEQ2285294.1"/>
    </source>
</evidence>
<comment type="caution">
    <text evidence="1">The sequence shown here is derived from an EMBL/GenBank/DDBJ whole genome shotgun (WGS) entry which is preliminary data.</text>
</comment>
<dbReference type="EMBL" id="JAHRIP010013000">
    <property type="protein sequence ID" value="MEQ2285294.1"/>
    <property type="molecule type" value="Genomic_DNA"/>
</dbReference>
<reference evidence="1 2" key="1">
    <citation type="submission" date="2021-06" db="EMBL/GenBank/DDBJ databases">
        <authorList>
            <person name="Palmer J.M."/>
        </authorList>
    </citation>
    <scope>NUCLEOTIDE SEQUENCE [LARGE SCALE GENOMIC DNA]</scope>
    <source>
        <strain evidence="1 2">AS_MEX2019</strain>
        <tissue evidence="1">Muscle</tissue>
    </source>
</reference>
<dbReference type="Proteomes" id="UP001469553">
    <property type="component" value="Unassembled WGS sequence"/>
</dbReference>
<name>A0ABV0XUW2_9TELE</name>
<accession>A0ABV0XUW2</accession>
<organism evidence="1 2">
    <name type="scientific">Ameca splendens</name>
    <dbReference type="NCBI Taxonomy" id="208324"/>
    <lineage>
        <taxon>Eukaryota</taxon>
        <taxon>Metazoa</taxon>
        <taxon>Chordata</taxon>
        <taxon>Craniata</taxon>
        <taxon>Vertebrata</taxon>
        <taxon>Euteleostomi</taxon>
        <taxon>Actinopterygii</taxon>
        <taxon>Neopterygii</taxon>
        <taxon>Teleostei</taxon>
        <taxon>Neoteleostei</taxon>
        <taxon>Acanthomorphata</taxon>
        <taxon>Ovalentaria</taxon>
        <taxon>Atherinomorphae</taxon>
        <taxon>Cyprinodontiformes</taxon>
        <taxon>Goodeidae</taxon>
        <taxon>Ameca</taxon>
    </lineage>
</organism>
<keyword evidence="2" id="KW-1185">Reference proteome</keyword>
<proteinExistence type="predicted"/>
<sequence length="110" mass="12426">MKKITAFKQKEDPIDRCLDRANEPNTLFNRFSLETSSASSSRAHSQTDILPSFDPQLSCHTSNVLSSPHPCTLLLLHVCLQPYQKMLMLPLPPPSTCVSQEVRSNDNWKD</sequence>
<gene>
    <name evidence="1" type="ORF">AMECASPLE_030320</name>
</gene>
<evidence type="ECO:0000313" key="2">
    <source>
        <dbReference type="Proteomes" id="UP001469553"/>
    </source>
</evidence>
<protein>
    <submittedName>
        <fullName evidence="1">Uncharacterized protein</fullName>
    </submittedName>
</protein>